<dbReference type="InterPro" id="IPR011017">
    <property type="entry name" value="TRASH_dom"/>
</dbReference>
<comment type="subcellular location">
    <subcellularLocation>
        <location evidence="1">Cell membrane</location>
        <topology evidence="1">Multi-pass membrane protein</topology>
    </subcellularLocation>
</comment>
<dbReference type="InterPro" id="IPR005524">
    <property type="entry name" value="DUF318"/>
</dbReference>
<accession>A0AAV3S598</accession>
<dbReference type="Proteomes" id="UP001500837">
    <property type="component" value="Unassembled WGS sequence"/>
</dbReference>
<feature type="transmembrane region" description="Helical" evidence="8">
    <location>
        <begin position="413"/>
        <end position="430"/>
    </location>
</feature>
<dbReference type="SMART" id="SM00746">
    <property type="entry name" value="TRASH"/>
    <property type="match status" value="1"/>
</dbReference>
<evidence type="ECO:0000259" key="9">
    <source>
        <dbReference type="SMART" id="SM00746"/>
    </source>
</evidence>
<protein>
    <submittedName>
        <fullName evidence="10">Permease</fullName>
    </submittedName>
</protein>
<dbReference type="PANTHER" id="PTHR42775">
    <property type="entry name" value="PERMEASE RV2963-RELATED"/>
    <property type="match status" value="1"/>
</dbReference>
<organism evidence="10 11">
    <name type="scientific">Halarchaeum salinum</name>
    <dbReference type="NCBI Taxonomy" id="489912"/>
    <lineage>
        <taxon>Archaea</taxon>
        <taxon>Methanobacteriati</taxon>
        <taxon>Methanobacteriota</taxon>
        <taxon>Stenosarchaea group</taxon>
        <taxon>Halobacteria</taxon>
        <taxon>Halobacteriales</taxon>
        <taxon>Halobacteriaceae</taxon>
    </lineage>
</organism>
<feature type="transmembrane region" description="Helical" evidence="8">
    <location>
        <begin position="360"/>
        <end position="393"/>
    </location>
</feature>
<keyword evidence="6 8" id="KW-0472">Membrane</keyword>
<evidence type="ECO:0000256" key="3">
    <source>
        <dbReference type="ARBA" id="ARBA00022475"/>
    </source>
</evidence>
<keyword evidence="3" id="KW-1003">Cell membrane</keyword>
<evidence type="ECO:0000256" key="7">
    <source>
        <dbReference type="SAM" id="MobiDB-lite"/>
    </source>
</evidence>
<evidence type="ECO:0000256" key="5">
    <source>
        <dbReference type="ARBA" id="ARBA00022989"/>
    </source>
</evidence>
<comment type="caution">
    <text evidence="10">The sequence shown here is derived from an EMBL/GenBank/DDBJ whole genome shotgun (WGS) entry which is preliminary data.</text>
</comment>
<evidence type="ECO:0000256" key="1">
    <source>
        <dbReference type="ARBA" id="ARBA00004651"/>
    </source>
</evidence>
<feature type="domain" description="TRASH" evidence="9">
    <location>
        <begin position="190"/>
        <end position="228"/>
    </location>
</feature>
<feature type="transmembrane region" description="Helical" evidence="8">
    <location>
        <begin position="45"/>
        <end position="67"/>
    </location>
</feature>
<evidence type="ECO:0000256" key="8">
    <source>
        <dbReference type="SAM" id="Phobius"/>
    </source>
</evidence>
<feature type="transmembrane region" description="Helical" evidence="8">
    <location>
        <begin position="118"/>
        <end position="142"/>
    </location>
</feature>
<feature type="transmembrane region" description="Helical" evidence="8">
    <location>
        <begin position="6"/>
        <end position="24"/>
    </location>
</feature>
<dbReference type="Pfam" id="PF03773">
    <property type="entry name" value="ArsP_1"/>
    <property type="match status" value="1"/>
</dbReference>
<feature type="transmembrane region" description="Helical" evidence="8">
    <location>
        <begin position="261"/>
        <end position="280"/>
    </location>
</feature>
<comment type="similarity">
    <text evidence="2">Belongs to the UPF0718 family.</text>
</comment>
<gene>
    <name evidence="10" type="ORF">GCM10009066_03510</name>
</gene>
<feature type="transmembrane region" description="Helical" evidence="8">
    <location>
        <begin position="292"/>
        <end position="315"/>
    </location>
</feature>
<evidence type="ECO:0000313" key="10">
    <source>
        <dbReference type="EMBL" id="GAA0292295.1"/>
    </source>
</evidence>
<keyword evidence="4 8" id="KW-0812">Transmembrane</keyword>
<reference evidence="10 11" key="1">
    <citation type="journal article" date="2019" name="Int. J. Syst. Evol. Microbiol.">
        <title>The Global Catalogue of Microorganisms (GCM) 10K type strain sequencing project: providing services to taxonomists for standard genome sequencing and annotation.</title>
        <authorList>
            <consortium name="The Broad Institute Genomics Platform"/>
            <consortium name="The Broad Institute Genome Sequencing Center for Infectious Disease"/>
            <person name="Wu L."/>
            <person name="Ma J."/>
        </authorList>
    </citation>
    <scope>NUCLEOTIDE SEQUENCE [LARGE SCALE GENOMIC DNA]</scope>
    <source>
        <strain evidence="10 11">JCM 16330</strain>
    </source>
</reference>
<dbReference type="PANTHER" id="PTHR42775:SF1">
    <property type="entry name" value="PERMEASE RV2963-RELATED"/>
    <property type="match status" value="1"/>
</dbReference>
<dbReference type="AlphaFoldDB" id="A0AAV3S598"/>
<feature type="compositionally biased region" description="Basic and acidic residues" evidence="7">
    <location>
        <begin position="448"/>
        <end position="459"/>
    </location>
</feature>
<dbReference type="RefSeq" id="WP_211312458.1">
    <property type="nucleotide sequence ID" value="NZ_BAAABL010000020.1"/>
</dbReference>
<dbReference type="GO" id="GO:0005886">
    <property type="term" value="C:plasma membrane"/>
    <property type="evidence" value="ECO:0007669"/>
    <property type="project" value="UniProtKB-SubCell"/>
</dbReference>
<feature type="region of interest" description="Disordered" evidence="7">
    <location>
        <begin position="438"/>
        <end position="459"/>
    </location>
</feature>
<proteinExistence type="inferred from homology"/>
<evidence type="ECO:0000256" key="6">
    <source>
        <dbReference type="ARBA" id="ARBA00023136"/>
    </source>
</evidence>
<name>A0AAV3S598_9EURY</name>
<sequence>MDTRDYLILLGMAVLVVVVGAATTTKPLDVFFMGGVIEAARTTAAMAWITWWALVFGFAIAGGVEAWVDSDDIANHLAGDGPRELALGTFFGFVSSSCSYSAIATAKNLYKKGASAGASLGAFMFASTNLVIEIGFVIWLLLGWQFVLADFVGGLVLIGLLALAFRYLVPDDVLERAREHATDDDTTVSCPNCGMDVDPDETEYTREIDDTTYYFCSRSCMESWDPDEANTTIRERATSLAGWRDLADKQWKEWGMLYDEIALGFVFAGILAGFVPQSVWTALFGAEILGSPAITVVAMAILGAVVGVVTFVCSVGNVPFGALLYTEGLPFGGVLSYIYADLVIPPIMEAYREYYGGTFAAVLSALIFVAAIVTGVLVHGVFVALHGLTGIVFVPDPATATVTEFHIALNYKAALNALAVVVFAALYWLHKSGDDEMDHSGGGGHDAGSGHEHGDAAGD</sequence>
<keyword evidence="11" id="KW-1185">Reference proteome</keyword>
<evidence type="ECO:0000256" key="4">
    <source>
        <dbReference type="ARBA" id="ARBA00022692"/>
    </source>
</evidence>
<dbReference type="InterPro" id="IPR053166">
    <property type="entry name" value="UPF0718_permease"/>
</dbReference>
<feature type="transmembrane region" description="Helical" evidence="8">
    <location>
        <begin position="148"/>
        <end position="169"/>
    </location>
</feature>
<feature type="transmembrane region" description="Helical" evidence="8">
    <location>
        <begin position="322"/>
        <end position="340"/>
    </location>
</feature>
<dbReference type="EMBL" id="BAAABL010000020">
    <property type="protein sequence ID" value="GAA0292295.1"/>
    <property type="molecule type" value="Genomic_DNA"/>
</dbReference>
<keyword evidence="5 8" id="KW-1133">Transmembrane helix</keyword>
<evidence type="ECO:0000313" key="11">
    <source>
        <dbReference type="Proteomes" id="UP001500837"/>
    </source>
</evidence>
<evidence type="ECO:0000256" key="2">
    <source>
        <dbReference type="ARBA" id="ARBA00006386"/>
    </source>
</evidence>